<name>A0ACD5BIY9_9PSEU</name>
<sequence length="68" mass="6945">MVQPFDKSHMHGGSGGTVLRADAVVVALGICGHSEGLSGGGMVAAMFVLRVAVVVTVVRRVVLAERDA</sequence>
<organism evidence="1 2">
    <name type="scientific">Amycolatopsis coloradensis</name>
    <dbReference type="NCBI Taxonomy" id="76021"/>
    <lineage>
        <taxon>Bacteria</taxon>
        <taxon>Bacillati</taxon>
        <taxon>Actinomycetota</taxon>
        <taxon>Actinomycetes</taxon>
        <taxon>Pseudonocardiales</taxon>
        <taxon>Pseudonocardiaceae</taxon>
        <taxon>Amycolatopsis</taxon>
    </lineage>
</organism>
<protein>
    <submittedName>
        <fullName evidence="1">Uncharacterized protein</fullName>
    </submittedName>
</protein>
<reference evidence="1" key="1">
    <citation type="submission" date="2023-10" db="EMBL/GenBank/DDBJ databases">
        <title>Whole genome sequencing of actinobacterial strain Amycolatopsis sp. (BCA-696) identifies the underlying plant growth-promoting genes.</title>
        <authorList>
            <person name="Gandham P."/>
            <person name="Vadla N."/>
            <person name="Saji A."/>
            <person name="Srinivas V."/>
            <person name="Ruperao P."/>
            <person name="Selvanayagam S."/>
            <person name="Saxena R.K."/>
            <person name="Rathore A."/>
            <person name="Gopalakrishnan S."/>
            <person name="Thakur V."/>
        </authorList>
    </citation>
    <scope>NUCLEOTIDE SEQUENCE</scope>
    <source>
        <strain evidence="1">BCA-696</strain>
    </source>
</reference>
<dbReference type="EMBL" id="CP150484">
    <property type="protein sequence ID" value="WYW19398.1"/>
    <property type="molecule type" value="Genomic_DNA"/>
</dbReference>
<gene>
    <name evidence="1" type="ORF">LCL61_28015</name>
</gene>
<keyword evidence="2" id="KW-1185">Reference proteome</keyword>
<evidence type="ECO:0000313" key="2">
    <source>
        <dbReference type="Proteomes" id="UP001456344"/>
    </source>
</evidence>
<evidence type="ECO:0000313" key="1">
    <source>
        <dbReference type="EMBL" id="WYW19398.1"/>
    </source>
</evidence>
<proteinExistence type="predicted"/>
<accession>A0ACD5BIY9</accession>
<dbReference type="Proteomes" id="UP001456344">
    <property type="component" value="Chromosome"/>
</dbReference>